<reference evidence="18 19" key="1">
    <citation type="journal article" date="2022" name="Nat. Plants">
        <title>Genomes of leafy and leafless Platanthera orchids illuminate the evolution of mycoheterotrophy.</title>
        <authorList>
            <person name="Li M.H."/>
            <person name="Liu K.W."/>
            <person name="Li Z."/>
            <person name="Lu H.C."/>
            <person name="Ye Q.L."/>
            <person name="Zhang D."/>
            <person name="Wang J.Y."/>
            <person name="Li Y.F."/>
            <person name="Zhong Z.M."/>
            <person name="Liu X."/>
            <person name="Yu X."/>
            <person name="Liu D.K."/>
            <person name="Tu X.D."/>
            <person name="Liu B."/>
            <person name="Hao Y."/>
            <person name="Liao X.Y."/>
            <person name="Jiang Y.T."/>
            <person name="Sun W.H."/>
            <person name="Chen J."/>
            <person name="Chen Y.Q."/>
            <person name="Ai Y."/>
            <person name="Zhai J.W."/>
            <person name="Wu S.S."/>
            <person name="Zhou Z."/>
            <person name="Hsiao Y.Y."/>
            <person name="Wu W.L."/>
            <person name="Chen Y.Y."/>
            <person name="Lin Y.F."/>
            <person name="Hsu J.L."/>
            <person name="Li C.Y."/>
            <person name="Wang Z.W."/>
            <person name="Zhao X."/>
            <person name="Zhong W.Y."/>
            <person name="Ma X.K."/>
            <person name="Ma L."/>
            <person name="Huang J."/>
            <person name="Chen G.Z."/>
            <person name="Huang M.Z."/>
            <person name="Huang L."/>
            <person name="Peng D.H."/>
            <person name="Luo Y.B."/>
            <person name="Zou S.Q."/>
            <person name="Chen S.P."/>
            <person name="Lan S."/>
            <person name="Tsai W.C."/>
            <person name="Van de Peer Y."/>
            <person name="Liu Z.J."/>
        </authorList>
    </citation>
    <scope>NUCLEOTIDE SEQUENCE [LARGE SCALE GENOMIC DNA]</scope>
    <source>
        <strain evidence="18">Lor287</strain>
    </source>
</reference>
<feature type="domain" description="Transferrin receptor-like dimerisation" evidence="16">
    <location>
        <begin position="583"/>
        <end position="705"/>
    </location>
</feature>
<evidence type="ECO:0000256" key="4">
    <source>
        <dbReference type="ARBA" id="ARBA00022692"/>
    </source>
</evidence>
<keyword evidence="10" id="KW-0482">Metalloprotease</keyword>
<name>A0AAP0GFK7_9ASPA</name>
<dbReference type="GO" id="GO:0010073">
    <property type="term" value="P:meristem maintenance"/>
    <property type="evidence" value="ECO:0007669"/>
    <property type="project" value="UniProtKB-ARBA"/>
</dbReference>
<keyword evidence="19" id="KW-1185">Reference proteome</keyword>
<evidence type="ECO:0000256" key="14">
    <source>
        <dbReference type="ARBA" id="ARBA00060399"/>
    </source>
</evidence>
<keyword evidence="3" id="KW-0645">Protease</keyword>
<dbReference type="InterPro" id="IPR039373">
    <property type="entry name" value="Peptidase_M28B"/>
</dbReference>
<dbReference type="FunFam" id="3.40.630.10:FF:000164">
    <property type="entry name" value="Os01g0740650 protein"/>
    <property type="match status" value="1"/>
</dbReference>
<keyword evidence="4" id="KW-0812">Transmembrane</keyword>
<dbReference type="InterPro" id="IPR046450">
    <property type="entry name" value="PA_dom_sf"/>
</dbReference>
<keyword evidence="9" id="KW-1133">Transmembrane helix</keyword>
<keyword evidence="5" id="KW-0479">Metal-binding</keyword>
<dbReference type="SUPFAM" id="SSF53187">
    <property type="entry name" value="Zn-dependent exopeptidases"/>
    <property type="match status" value="1"/>
</dbReference>
<dbReference type="GO" id="GO:0012505">
    <property type="term" value="C:endomembrane system"/>
    <property type="evidence" value="ECO:0007669"/>
    <property type="project" value="UniProtKB-SubCell"/>
</dbReference>
<dbReference type="PANTHER" id="PTHR10404">
    <property type="entry name" value="N-ACETYLATED-ALPHA-LINKED ACIDIC DIPEPTIDASE"/>
    <property type="match status" value="1"/>
</dbReference>
<dbReference type="Pfam" id="PF04389">
    <property type="entry name" value="Peptidase_M28"/>
    <property type="match status" value="1"/>
</dbReference>
<dbReference type="PANTHER" id="PTHR10404:SF75">
    <property type="entry name" value="GLUTAMATE CARBOXYPEPTIDASE AMP1-RELATED"/>
    <property type="match status" value="1"/>
</dbReference>
<evidence type="ECO:0000256" key="2">
    <source>
        <dbReference type="ARBA" id="ARBA00005634"/>
    </source>
</evidence>
<evidence type="ECO:0000256" key="9">
    <source>
        <dbReference type="ARBA" id="ARBA00022989"/>
    </source>
</evidence>
<evidence type="ECO:0000256" key="8">
    <source>
        <dbReference type="ARBA" id="ARBA00022968"/>
    </source>
</evidence>
<proteinExistence type="inferred from homology"/>
<keyword evidence="7" id="KW-0862">Zinc</keyword>
<keyword evidence="12" id="KW-0325">Glycoprotein</keyword>
<evidence type="ECO:0000256" key="5">
    <source>
        <dbReference type="ARBA" id="ARBA00022723"/>
    </source>
</evidence>
<comment type="similarity">
    <text evidence="2">Belongs to the peptidase M28 family. M28B subfamily.</text>
</comment>
<dbReference type="Gene3D" id="3.50.30.30">
    <property type="match status" value="1"/>
</dbReference>
<evidence type="ECO:0000313" key="19">
    <source>
        <dbReference type="Proteomes" id="UP001418222"/>
    </source>
</evidence>
<feature type="domain" description="Peptidase M28" evidence="17">
    <location>
        <begin position="335"/>
        <end position="524"/>
    </location>
</feature>
<dbReference type="GO" id="GO:0004181">
    <property type="term" value="F:metallocarboxypeptidase activity"/>
    <property type="evidence" value="ECO:0007669"/>
    <property type="project" value="UniProtKB-EC"/>
</dbReference>
<keyword evidence="18" id="KW-0121">Carboxypeptidase</keyword>
<evidence type="ECO:0000259" key="17">
    <source>
        <dbReference type="Pfam" id="PF04389"/>
    </source>
</evidence>
<evidence type="ECO:0000256" key="6">
    <source>
        <dbReference type="ARBA" id="ARBA00022801"/>
    </source>
</evidence>
<comment type="cofactor">
    <cofactor evidence="1">
        <name>Zn(2+)</name>
        <dbReference type="ChEBI" id="CHEBI:29105"/>
    </cofactor>
</comment>
<evidence type="ECO:0000256" key="11">
    <source>
        <dbReference type="ARBA" id="ARBA00023136"/>
    </source>
</evidence>
<protein>
    <recommendedName>
        <fullName evidence="15">glutamate carboxypeptidase II</fullName>
        <ecNumber evidence="15">3.4.17.21</ecNumber>
    </recommendedName>
</protein>
<dbReference type="CDD" id="cd08022">
    <property type="entry name" value="M28_PSMA_like"/>
    <property type="match status" value="1"/>
</dbReference>
<dbReference type="EMBL" id="JBBWWQ010000001">
    <property type="protein sequence ID" value="KAK8957164.1"/>
    <property type="molecule type" value="Genomic_DNA"/>
</dbReference>
<organism evidence="18 19">
    <name type="scientific">Platanthera zijinensis</name>
    <dbReference type="NCBI Taxonomy" id="2320716"/>
    <lineage>
        <taxon>Eukaryota</taxon>
        <taxon>Viridiplantae</taxon>
        <taxon>Streptophyta</taxon>
        <taxon>Embryophyta</taxon>
        <taxon>Tracheophyta</taxon>
        <taxon>Spermatophyta</taxon>
        <taxon>Magnoliopsida</taxon>
        <taxon>Liliopsida</taxon>
        <taxon>Asparagales</taxon>
        <taxon>Orchidaceae</taxon>
        <taxon>Orchidoideae</taxon>
        <taxon>Orchideae</taxon>
        <taxon>Orchidinae</taxon>
        <taxon>Platanthera</taxon>
    </lineage>
</organism>
<evidence type="ECO:0000313" key="18">
    <source>
        <dbReference type="EMBL" id="KAK8957164.1"/>
    </source>
</evidence>
<dbReference type="FunFam" id="1.20.930.40:FF:000001">
    <property type="entry name" value="N-acetylated-alpha-linked acidic dipeptidase 2"/>
    <property type="match status" value="1"/>
</dbReference>
<evidence type="ECO:0000256" key="10">
    <source>
        <dbReference type="ARBA" id="ARBA00023049"/>
    </source>
</evidence>
<evidence type="ECO:0000259" key="16">
    <source>
        <dbReference type="Pfam" id="PF04253"/>
    </source>
</evidence>
<comment type="subcellular location">
    <subcellularLocation>
        <location evidence="14">Endomembrane system</location>
        <topology evidence="14">Single-pass type II membrane protein</topology>
    </subcellularLocation>
</comment>
<evidence type="ECO:0000256" key="12">
    <source>
        <dbReference type="ARBA" id="ARBA00023180"/>
    </source>
</evidence>
<dbReference type="SUPFAM" id="SSF52025">
    <property type="entry name" value="PA domain"/>
    <property type="match status" value="1"/>
</dbReference>
<evidence type="ECO:0000256" key="3">
    <source>
        <dbReference type="ARBA" id="ARBA00022670"/>
    </source>
</evidence>
<gene>
    <name evidence="18" type="primary">AMP1</name>
    <name evidence="18" type="ORF">KSP39_PZI000479</name>
</gene>
<dbReference type="InterPro" id="IPR007484">
    <property type="entry name" value="Peptidase_M28"/>
</dbReference>
<dbReference type="InterPro" id="IPR036757">
    <property type="entry name" value="TFR-like_dimer_dom_sf"/>
</dbReference>
<comment type="catalytic activity">
    <reaction evidence="13">
        <text>Release of an unsubstituted, C-terminal glutamyl residue, typically from Ac-Asp-Glu or folylpoly-gamma-glutamates.</text>
        <dbReference type="EC" id="3.4.17.21"/>
    </reaction>
</comment>
<dbReference type="Pfam" id="PF04253">
    <property type="entry name" value="TFR_dimer"/>
    <property type="match status" value="1"/>
</dbReference>
<keyword evidence="8" id="KW-0735">Signal-anchor</keyword>
<dbReference type="GO" id="GO:0050793">
    <property type="term" value="P:regulation of developmental process"/>
    <property type="evidence" value="ECO:0007669"/>
    <property type="project" value="UniProtKB-ARBA"/>
</dbReference>
<dbReference type="EC" id="3.4.17.21" evidence="15"/>
<dbReference type="AlphaFoldDB" id="A0AAP0GFK7"/>
<comment type="caution">
    <text evidence="18">The sequence shown here is derived from an EMBL/GenBank/DDBJ whole genome shotgun (WGS) entry which is preliminary data.</text>
</comment>
<keyword evidence="11" id="KW-0472">Membrane</keyword>
<dbReference type="Proteomes" id="UP001418222">
    <property type="component" value="Unassembled WGS sequence"/>
</dbReference>
<dbReference type="GO" id="GO:0046872">
    <property type="term" value="F:metal ion binding"/>
    <property type="evidence" value="ECO:0007669"/>
    <property type="project" value="UniProtKB-KW"/>
</dbReference>
<accession>A0AAP0GFK7</accession>
<evidence type="ECO:0000256" key="1">
    <source>
        <dbReference type="ARBA" id="ARBA00001947"/>
    </source>
</evidence>
<sequence length="710" mass="76982">MPSPRPNFSISPRLLRLLLLLLVLIPLTVLLFSLRRSYPSSQNGHLNPHNIGGATDTASSASAARSLFISLSDSANSSISSHLRALTLQPHLAGTPAASDAAAYVRSHLELAGLETLTRNYSTFLSYPAAASLDLLHPNGTLIKPLSLAEPADPAGRAVRPYHSYSPSGSAIAQAVYANLGRDEDYLTLDRLGVSVRGCVVLVRKGGGRRGTTVEKAAERGAKAVLMFANGHGGGVERGTVLLGGAGDPLTPGWAATTATERLRLEDREVQKRFPKIPSMPVSSATADEILRLIGGPLAPEEWRTVTPAVVGVGGGPTLVNFTYQEDRKLAEIQNIISIMKGYEEPDRYVILGNHRDAWTYGAVDPNSGTSVLLDVASRLGALLRSGWSPKRTIILCSWDAEEFGMIGSTEWLEQNLGNLGSRAIAYLNLDCAVQGPGFFAGTTPQLDKLLIEIMKLVRDPDSESLTVYQTWVAKNGGISMERLARADSDFTAFLHHAGIPATDIYFGEDYPFYHTILDTYEWMTKHGDPSFHRHVATSEIWGLLGLRLADDLILPFDYISYATQLQEHANALTALLGSSHTIAPIHASILEFAAAANEAVEESKRFEELGLAKDVASCLGIRAFNDRLMLVERAFLEAEGLRGRPWFKHMLYSPPKNSADKLSYFPGVADAISDGLSSTEEGRLEIDHEIWKVARAIRRAAAALRGELT</sequence>
<keyword evidence="6" id="KW-0378">Hydrolase</keyword>
<dbReference type="Gene3D" id="3.40.630.10">
    <property type="entry name" value="Zn peptidases"/>
    <property type="match status" value="1"/>
</dbReference>
<dbReference type="SUPFAM" id="SSF47672">
    <property type="entry name" value="Transferrin receptor-like dimerisation domain"/>
    <property type="match status" value="1"/>
</dbReference>
<dbReference type="GO" id="GO:0006508">
    <property type="term" value="P:proteolysis"/>
    <property type="evidence" value="ECO:0007669"/>
    <property type="project" value="UniProtKB-KW"/>
</dbReference>
<dbReference type="Gene3D" id="1.20.930.40">
    <property type="entry name" value="Transferrin receptor-like, dimerisation domain"/>
    <property type="match status" value="1"/>
</dbReference>
<evidence type="ECO:0000256" key="7">
    <source>
        <dbReference type="ARBA" id="ARBA00022833"/>
    </source>
</evidence>
<evidence type="ECO:0000256" key="13">
    <source>
        <dbReference type="ARBA" id="ARBA00052003"/>
    </source>
</evidence>
<evidence type="ECO:0000256" key="15">
    <source>
        <dbReference type="ARBA" id="ARBA00066561"/>
    </source>
</evidence>
<dbReference type="InterPro" id="IPR007365">
    <property type="entry name" value="TFR-like_dimer_dom"/>
</dbReference>